<dbReference type="AlphaFoldDB" id="A0A0U2VP32"/>
<evidence type="ECO:0000313" key="2">
    <source>
        <dbReference type="Proteomes" id="UP000061660"/>
    </source>
</evidence>
<proteinExistence type="predicted"/>
<sequence length="123" mass="12865">MAEKSILAYFHSLEEAEGVASKLRALRAIDVSVDRFGKYPGDGVDHVMNPITSDFPGLGYLTQSADFDSRDAAVLAAADVDASGLAGGAESDLTGRDVVLAVVVDESIYEQALRVVHEGGGIP</sequence>
<accession>A0A0U2VP32</accession>
<evidence type="ECO:0000313" key="1">
    <source>
        <dbReference type="EMBL" id="ALS21287.1"/>
    </source>
</evidence>
<reference evidence="2" key="1">
    <citation type="submission" date="2015-12" db="EMBL/GenBank/DDBJ databases">
        <title>Complete genome sequences of two moderately thermophilic Paenibacillus species.</title>
        <authorList>
            <person name="Butler R.III."/>
            <person name="Wang J."/>
            <person name="Stark B.C."/>
            <person name="Pombert J.-F."/>
        </authorList>
    </citation>
    <scope>NUCLEOTIDE SEQUENCE [LARGE SCALE GENOMIC DNA]</scope>
    <source>
        <strain evidence="2">32O-Y</strain>
    </source>
</reference>
<dbReference type="OrthoDB" id="2375806at2"/>
<dbReference type="Proteomes" id="UP000061660">
    <property type="component" value="Chromosome"/>
</dbReference>
<organism evidence="1 2">
    <name type="scientific">Paenibacillus naphthalenovorans</name>
    <dbReference type="NCBI Taxonomy" id="162209"/>
    <lineage>
        <taxon>Bacteria</taxon>
        <taxon>Bacillati</taxon>
        <taxon>Bacillota</taxon>
        <taxon>Bacilli</taxon>
        <taxon>Bacillales</taxon>
        <taxon>Paenibacillaceae</taxon>
        <taxon>Paenibacillus</taxon>
    </lineage>
</organism>
<dbReference type="RefSeq" id="WP_054818543.1">
    <property type="nucleotide sequence ID" value="NZ_CP013652.1"/>
</dbReference>
<dbReference type="KEGG" id="pnp:IJ22_09050"/>
<reference evidence="1 2" key="2">
    <citation type="journal article" date="2016" name="Genome Announc.">
        <title>Complete Genome Sequences of Two Interactive Moderate Thermophiles, Paenibacillus napthalenovorans 32O-Y and Paenibacillus sp. 32O-W.</title>
        <authorList>
            <person name="Butler R.R.III."/>
            <person name="Wang J."/>
            <person name="Stark B.C."/>
            <person name="Pombert J.F."/>
        </authorList>
    </citation>
    <scope>NUCLEOTIDE SEQUENCE [LARGE SCALE GENOMIC DNA]</scope>
    <source>
        <strain evidence="1 2">32O-Y</strain>
    </source>
</reference>
<dbReference type="STRING" id="162209.IJ22_09050"/>
<dbReference type="EMBL" id="CP013652">
    <property type="protein sequence ID" value="ALS21287.1"/>
    <property type="molecule type" value="Genomic_DNA"/>
</dbReference>
<dbReference type="PATRIC" id="fig|162209.4.peg.966"/>
<keyword evidence="2" id="KW-1185">Reference proteome</keyword>
<protein>
    <submittedName>
        <fullName evidence="1">Uncharacterized protein</fullName>
    </submittedName>
</protein>
<gene>
    <name evidence="1" type="ORF">IJ22_09050</name>
</gene>
<name>A0A0U2VP32_9BACL</name>